<organism evidence="2 3">
    <name type="scientific">Phasianus colchicus</name>
    <name type="common">Common pheasant</name>
    <dbReference type="NCBI Taxonomy" id="9054"/>
    <lineage>
        <taxon>Eukaryota</taxon>
        <taxon>Metazoa</taxon>
        <taxon>Chordata</taxon>
        <taxon>Craniata</taxon>
        <taxon>Vertebrata</taxon>
        <taxon>Euteleostomi</taxon>
        <taxon>Archelosauria</taxon>
        <taxon>Archosauria</taxon>
        <taxon>Dinosauria</taxon>
        <taxon>Saurischia</taxon>
        <taxon>Theropoda</taxon>
        <taxon>Coelurosauria</taxon>
        <taxon>Aves</taxon>
        <taxon>Neognathae</taxon>
        <taxon>Galloanserae</taxon>
        <taxon>Galliformes</taxon>
        <taxon>Phasianidae</taxon>
        <taxon>Phasianinae</taxon>
        <taxon>Phasianus</taxon>
    </lineage>
</organism>
<dbReference type="GO" id="GO:0006261">
    <property type="term" value="P:DNA-templated DNA replication"/>
    <property type="evidence" value="ECO:0007669"/>
    <property type="project" value="TreeGrafter"/>
</dbReference>
<dbReference type="Ensembl" id="ENSPCLT00000034794.1">
    <property type="protein sequence ID" value="ENSPCLP00000025098.1"/>
    <property type="gene ID" value="ENSPCLG00000022096.1"/>
</dbReference>
<dbReference type="Pfam" id="PF04081">
    <property type="entry name" value="DNA_pol_delta_4"/>
    <property type="match status" value="1"/>
</dbReference>
<reference evidence="2" key="1">
    <citation type="submission" date="2025-08" db="UniProtKB">
        <authorList>
            <consortium name="Ensembl"/>
        </authorList>
    </citation>
    <scope>IDENTIFICATION</scope>
</reference>
<name>A0A669R1S6_PHACC</name>
<evidence type="ECO:0000256" key="1">
    <source>
        <dbReference type="SAM" id="MobiDB-lite"/>
    </source>
</evidence>
<accession>A0A669R1S6</accession>
<dbReference type="InterPro" id="IPR007218">
    <property type="entry name" value="DNA_pol_delta_4"/>
</dbReference>
<feature type="compositionally biased region" description="Pro residues" evidence="1">
    <location>
        <begin position="43"/>
        <end position="54"/>
    </location>
</feature>
<feature type="region of interest" description="Disordered" evidence="1">
    <location>
        <begin position="1"/>
        <end position="71"/>
    </location>
</feature>
<sequence length="158" mass="17600">MERAGRITDSFPRRHRAQTRADGKERSAARRRRGGDGRHRGVPPTPPPPATPRPAPEDGRDPSAPPREAPPELLEMLRQFDLAWEYGPCTGITRLQRWERARALGLSPPATIRDALLEHRDDPAVTYRWERDGSGAGAGRGGGLTVRCARSLWHEYGL</sequence>
<protein>
    <recommendedName>
        <fullName evidence="4">DNA polymerase delta subunit 4</fullName>
    </recommendedName>
</protein>
<evidence type="ECO:0000313" key="2">
    <source>
        <dbReference type="Ensembl" id="ENSPCLP00000025098.1"/>
    </source>
</evidence>
<proteinExistence type="predicted"/>
<dbReference type="GO" id="GO:0003887">
    <property type="term" value="F:DNA-directed DNA polymerase activity"/>
    <property type="evidence" value="ECO:0007669"/>
    <property type="project" value="TreeGrafter"/>
</dbReference>
<dbReference type="OMA" id="RSLWHEY"/>
<dbReference type="AlphaFoldDB" id="A0A669R1S6"/>
<reference evidence="2" key="2">
    <citation type="submission" date="2025-09" db="UniProtKB">
        <authorList>
            <consortium name="Ensembl"/>
        </authorList>
    </citation>
    <scope>IDENTIFICATION</scope>
</reference>
<dbReference type="PANTHER" id="PTHR14303">
    <property type="entry name" value="DNA POLYMERASE DELTA SUBUNIT 4"/>
    <property type="match status" value="1"/>
</dbReference>
<dbReference type="PANTHER" id="PTHR14303:SF0">
    <property type="entry name" value="DNA POLYMERASE DELTA SUBUNIT 4"/>
    <property type="match status" value="1"/>
</dbReference>
<evidence type="ECO:0008006" key="4">
    <source>
        <dbReference type="Google" id="ProtNLM"/>
    </source>
</evidence>
<dbReference type="GO" id="GO:0000731">
    <property type="term" value="P:DNA synthesis involved in DNA repair"/>
    <property type="evidence" value="ECO:0007669"/>
    <property type="project" value="InterPro"/>
</dbReference>
<dbReference type="Proteomes" id="UP000472261">
    <property type="component" value="Unplaced"/>
</dbReference>
<evidence type="ECO:0000313" key="3">
    <source>
        <dbReference type="Proteomes" id="UP000472261"/>
    </source>
</evidence>
<keyword evidence="3" id="KW-1185">Reference proteome</keyword>
<feature type="compositionally biased region" description="Basic and acidic residues" evidence="1">
    <location>
        <begin position="19"/>
        <end position="39"/>
    </location>
</feature>
<dbReference type="GO" id="GO:0043625">
    <property type="term" value="C:delta DNA polymerase complex"/>
    <property type="evidence" value="ECO:0007669"/>
    <property type="project" value="TreeGrafter"/>
</dbReference>